<evidence type="ECO:0000256" key="12">
    <source>
        <dbReference type="ARBA" id="ARBA00023136"/>
    </source>
</evidence>
<dbReference type="InterPro" id="IPR029021">
    <property type="entry name" value="Prot-tyrosine_phosphatase-like"/>
</dbReference>
<evidence type="ECO:0000256" key="14">
    <source>
        <dbReference type="ARBA" id="ARBA00070160"/>
    </source>
</evidence>
<evidence type="ECO:0000259" key="16">
    <source>
        <dbReference type="Pfam" id="PF00916"/>
    </source>
</evidence>
<dbReference type="InterPro" id="IPR036188">
    <property type="entry name" value="FAD/NAD-bd_sf"/>
</dbReference>
<evidence type="ECO:0000259" key="18">
    <source>
        <dbReference type="Pfam" id="PF07992"/>
    </source>
</evidence>
<dbReference type="Gene3D" id="3.50.50.60">
    <property type="entry name" value="FAD/NAD(P)-binding domain"/>
    <property type="match status" value="2"/>
</dbReference>
<evidence type="ECO:0000256" key="3">
    <source>
        <dbReference type="ARBA" id="ARBA00004173"/>
    </source>
</evidence>
<sequence length="760" mass="81727">ESPSMEPKIVSSRLAVSGQIAPSDIASLAEEGYRAIICNRPDGEGADQPTFEEIAAEAKKAGLEARYLPVTSGKVTDADAEAFGRALDELPGPVFAYCRSGTRSVTLWSLSQADRLELTDILQRAKAAGYDMSGVVRRIANAGKTPVDRADASYDVVIVGGGAAGISVASSLLQRKHDLSVAIIDPADIHYYQPGWTLVGGGVFDPGETVRTMASVVPKGVHWLKAAVAAFEPKENAVVLDGCRVVKYDRLVVCPGLKLDWDAIPGLVQTLGKNGVTSNYRFDLAPYTWELVRGLTSGTALFTQPPMPIKCAGAPQKAMYLSADHWQRQGRLSDIDIGFYNAGAVLFGVKEYVPPLMTYVERYGIDLQFKHSLSAIDGPARKAWFTRSDADGETETVERSFDMIHVCPPQTAPDFIRVSPLADAAGWVDVDQSTLRHKSFDNVYSLGDVMNAPNAKTAAAARKQAPVVAQNLLYDMGHSRYQAHYDGYGSCPLTVERGKIVLAEFGYGGKLLPSFPSWLIDGTRPSRLAWLLKERILPPVYWQGMLKGREWMVKPERLPEGSFVSRIERWLPILQWGRSYGRESAVNDLVAAVIVTIMLIPQSLAYALLAGLPPEVGLYASILPLVAYAVFGTSRALAVGPVAVVSLMTAAAVGQVAAQGTADYLSAAIVLALLSGLFLILMGLFRLGFLANFLSHPVISGFITASGLIIAASQLKHILGIPAQGHNLFDLVVSLAEGLAQTNLPTLLIGGGALAFLFWV</sequence>
<organism evidence="19 20">
    <name type="scientific">Symbiodinium necroappetens</name>
    <dbReference type="NCBI Taxonomy" id="1628268"/>
    <lineage>
        <taxon>Eukaryota</taxon>
        <taxon>Sar</taxon>
        <taxon>Alveolata</taxon>
        <taxon>Dinophyceae</taxon>
        <taxon>Suessiales</taxon>
        <taxon>Symbiodiniaceae</taxon>
        <taxon>Symbiodinium</taxon>
    </lineage>
</organism>
<feature type="transmembrane region" description="Helical" evidence="15">
    <location>
        <begin position="739"/>
        <end position="759"/>
    </location>
</feature>
<dbReference type="InterPro" id="IPR015904">
    <property type="entry name" value="Sulphide_quinone_reductase"/>
</dbReference>
<evidence type="ECO:0000256" key="5">
    <source>
        <dbReference type="ARBA" id="ARBA00022692"/>
    </source>
</evidence>
<feature type="domain" description="Beta-lactamase hydrolase-like protein phosphatase-like" evidence="17">
    <location>
        <begin position="9"/>
        <end position="113"/>
    </location>
</feature>
<feature type="non-terminal residue" evidence="19">
    <location>
        <position position="1"/>
    </location>
</feature>
<proteinExistence type="inferred from homology"/>
<evidence type="ECO:0000256" key="15">
    <source>
        <dbReference type="SAM" id="Phobius"/>
    </source>
</evidence>
<feature type="domain" description="FAD/NAD(P)-binding" evidence="18">
    <location>
        <begin position="154"/>
        <end position="267"/>
    </location>
</feature>
<name>A0A813AFU0_9DINO</name>
<dbReference type="PANTHER" id="PTHR10632">
    <property type="entry name" value="SULFIDE:QUINONE OXIDOREDUCTASE"/>
    <property type="match status" value="1"/>
</dbReference>
<evidence type="ECO:0000256" key="11">
    <source>
        <dbReference type="ARBA" id="ARBA00023128"/>
    </source>
</evidence>
<keyword evidence="7" id="KW-0274">FAD</keyword>
<dbReference type="Pfam" id="PF07992">
    <property type="entry name" value="Pyr_redox_2"/>
    <property type="match status" value="1"/>
</dbReference>
<keyword evidence="4" id="KW-0285">Flavoprotein</keyword>
<dbReference type="Pfam" id="PF04273">
    <property type="entry name" value="BLH_phosphatase"/>
    <property type="match status" value="1"/>
</dbReference>
<dbReference type="GO" id="GO:0016020">
    <property type="term" value="C:membrane"/>
    <property type="evidence" value="ECO:0007669"/>
    <property type="project" value="UniProtKB-SubCell"/>
</dbReference>
<evidence type="ECO:0000256" key="8">
    <source>
        <dbReference type="ARBA" id="ARBA00022946"/>
    </source>
</evidence>
<comment type="subcellular location">
    <subcellularLocation>
        <location evidence="2">Membrane</location>
        <topology evidence="2">Multi-pass membrane protein</topology>
    </subcellularLocation>
    <subcellularLocation>
        <location evidence="3">Mitochondrion</location>
    </subcellularLocation>
</comment>
<dbReference type="FunFam" id="3.50.50.60:FF:000034">
    <property type="entry name" value="sulfide:quinone oxidoreductase, mitochondrial"/>
    <property type="match status" value="1"/>
</dbReference>
<dbReference type="CDD" id="cd14503">
    <property type="entry name" value="PTP-bact"/>
    <property type="match status" value="1"/>
</dbReference>
<dbReference type="GO" id="GO:0048038">
    <property type="term" value="F:quinone binding"/>
    <property type="evidence" value="ECO:0007669"/>
    <property type="project" value="UniProtKB-KW"/>
</dbReference>
<evidence type="ECO:0000313" key="20">
    <source>
        <dbReference type="Proteomes" id="UP000601435"/>
    </source>
</evidence>
<protein>
    <recommendedName>
        <fullName evidence="14">Sulfide:quinone oxidoreductase, mitochondrial</fullName>
    </recommendedName>
</protein>
<dbReference type="GO" id="GO:0071949">
    <property type="term" value="F:FAD binding"/>
    <property type="evidence" value="ECO:0007669"/>
    <property type="project" value="TreeGrafter"/>
</dbReference>
<keyword evidence="10" id="KW-0560">Oxidoreductase</keyword>
<feature type="transmembrane region" description="Helical" evidence="15">
    <location>
        <begin position="664"/>
        <end position="685"/>
    </location>
</feature>
<evidence type="ECO:0000259" key="17">
    <source>
        <dbReference type="Pfam" id="PF04273"/>
    </source>
</evidence>
<dbReference type="InterPro" id="IPR023753">
    <property type="entry name" value="FAD/NAD-binding_dom"/>
</dbReference>
<feature type="transmembrane region" description="Helical" evidence="15">
    <location>
        <begin position="697"/>
        <end position="719"/>
    </location>
</feature>
<dbReference type="SUPFAM" id="SSF51905">
    <property type="entry name" value="FAD/NAD(P)-binding domain"/>
    <property type="match status" value="1"/>
</dbReference>
<keyword evidence="6" id="KW-0874">Quinone</keyword>
<dbReference type="EMBL" id="CAJNJA010058007">
    <property type="protein sequence ID" value="CAE7864204.1"/>
    <property type="molecule type" value="Genomic_DNA"/>
</dbReference>
<feature type="transmembrane region" description="Helical" evidence="15">
    <location>
        <begin position="616"/>
        <end position="631"/>
    </location>
</feature>
<keyword evidence="12 15" id="KW-0472">Membrane</keyword>
<dbReference type="AlphaFoldDB" id="A0A813AFU0"/>
<dbReference type="GO" id="GO:0016787">
    <property type="term" value="F:hydrolase activity"/>
    <property type="evidence" value="ECO:0007669"/>
    <property type="project" value="InterPro"/>
</dbReference>
<dbReference type="InterPro" id="IPR011547">
    <property type="entry name" value="SLC26A/SulP_dom"/>
</dbReference>
<feature type="domain" description="SLC26A/SulP transporter" evidence="16">
    <location>
        <begin position="587"/>
        <end position="758"/>
    </location>
</feature>
<keyword evidence="8" id="KW-0809">Transit peptide</keyword>
<evidence type="ECO:0000256" key="6">
    <source>
        <dbReference type="ARBA" id="ARBA00022719"/>
    </source>
</evidence>
<dbReference type="GO" id="GO:0070221">
    <property type="term" value="P:sulfide oxidation, using sulfide:quinone oxidoreductase"/>
    <property type="evidence" value="ECO:0007669"/>
    <property type="project" value="TreeGrafter"/>
</dbReference>
<evidence type="ECO:0000256" key="2">
    <source>
        <dbReference type="ARBA" id="ARBA00004141"/>
    </source>
</evidence>
<gene>
    <name evidence="19" type="primary">sqor</name>
    <name evidence="19" type="ORF">SNEC2469_LOCUS27505</name>
</gene>
<keyword evidence="20" id="KW-1185">Reference proteome</keyword>
<evidence type="ECO:0000256" key="10">
    <source>
        <dbReference type="ARBA" id="ARBA00023002"/>
    </source>
</evidence>
<dbReference type="InterPro" id="IPR005939">
    <property type="entry name" value="BLH_phosphatase-like"/>
</dbReference>
<comment type="caution">
    <text evidence="19">The sequence shown here is derived from an EMBL/GenBank/DDBJ whole genome shotgun (WGS) entry which is preliminary data.</text>
</comment>
<dbReference type="OrthoDB" id="5376590at2759"/>
<dbReference type="Pfam" id="PF00916">
    <property type="entry name" value="Sulfate_transp"/>
    <property type="match status" value="1"/>
</dbReference>
<reference evidence="19" key="1">
    <citation type="submission" date="2021-02" db="EMBL/GenBank/DDBJ databases">
        <authorList>
            <person name="Dougan E. K."/>
            <person name="Rhodes N."/>
            <person name="Thang M."/>
            <person name="Chan C."/>
        </authorList>
    </citation>
    <scope>NUCLEOTIDE SEQUENCE</scope>
</reference>
<evidence type="ECO:0000256" key="7">
    <source>
        <dbReference type="ARBA" id="ARBA00022827"/>
    </source>
</evidence>
<feature type="non-terminal residue" evidence="19">
    <location>
        <position position="760"/>
    </location>
</feature>
<keyword evidence="11" id="KW-0496">Mitochondrion</keyword>
<evidence type="ECO:0000256" key="13">
    <source>
        <dbReference type="ARBA" id="ARBA00060891"/>
    </source>
</evidence>
<dbReference type="Proteomes" id="UP000601435">
    <property type="component" value="Unassembled WGS sequence"/>
</dbReference>
<feature type="transmembrane region" description="Helical" evidence="15">
    <location>
        <begin position="638"/>
        <end position="658"/>
    </location>
</feature>
<keyword evidence="9 15" id="KW-1133">Transmembrane helix</keyword>
<dbReference type="Gene3D" id="3.90.190.10">
    <property type="entry name" value="Protein tyrosine phosphatase superfamily"/>
    <property type="match status" value="1"/>
</dbReference>
<dbReference type="NCBIfam" id="TIGR01244">
    <property type="entry name" value="TIGR01244 family sulfur transferase"/>
    <property type="match status" value="1"/>
</dbReference>
<dbReference type="PANTHER" id="PTHR10632:SF2">
    <property type="entry name" value="SULFIDE:QUINONE OXIDOREDUCTASE, MITOCHONDRIAL"/>
    <property type="match status" value="1"/>
</dbReference>
<comment type="cofactor">
    <cofactor evidence="1">
        <name>FAD</name>
        <dbReference type="ChEBI" id="CHEBI:57692"/>
    </cofactor>
</comment>
<evidence type="ECO:0000256" key="9">
    <source>
        <dbReference type="ARBA" id="ARBA00022989"/>
    </source>
</evidence>
<comment type="similarity">
    <text evidence="13">Belongs to the SQRD family.</text>
</comment>
<evidence type="ECO:0000313" key="19">
    <source>
        <dbReference type="EMBL" id="CAE7864204.1"/>
    </source>
</evidence>
<evidence type="ECO:0000256" key="1">
    <source>
        <dbReference type="ARBA" id="ARBA00001974"/>
    </source>
</evidence>
<accession>A0A813AFU0</accession>
<evidence type="ECO:0000256" key="4">
    <source>
        <dbReference type="ARBA" id="ARBA00022630"/>
    </source>
</evidence>
<keyword evidence="5 15" id="KW-0812">Transmembrane</keyword>
<dbReference type="SUPFAM" id="SSF52799">
    <property type="entry name" value="(Phosphotyrosine protein) phosphatases II"/>
    <property type="match status" value="1"/>
</dbReference>
<dbReference type="GO" id="GO:0070224">
    <property type="term" value="F:sulfide:quinone oxidoreductase activity"/>
    <property type="evidence" value="ECO:0007669"/>
    <property type="project" value="TreeGrafter"/>
</dbReference>
<dbReference type="GO" id="GO:0005739">
    <property type="term" value="C:mitochondrion"/>
    <property type="evidence" value="ECO:0007669"/>
    <property type="project" value="UniProtKB-SubCell"/>
</dbReference>